<name>D0LUL0_HALO1</name>
<dbReference type="eggNOG" id="COG0718">
    <property type="taxonomic scope" value="Bacteria"/>
</dbReference>
<dbReference type="KEGG" id="hoh:Hoch_6869"/>
<dbReference type="GO" id="GO:0005829">
    <property type="term" value="C:cytosol"/>
    <property type="evidence" value="ECO:0007669"/>
    <property type="project" value="TreeGrafter"/>
</dbReference>
<evidence type="ECO:0000256" key="3">
    <source>
        <dbReference type="SAM" id="Coils"/>
    </source>
</evidence>
<dbReference type="GO" id="GO:0003677">
    <property type="term" value="F:DNA binding"/>
    <property type="evidence" value="ECO:0007669"/>
    <property type="project" value="UniProtKB-UniRule"/>
</dbReference>
<evidence type="ECO:0000256" key="1">
    <source>
        <dbReference type="ARBA" id="ARBA00023125"/>
    </source>
</evidence>
<keyword evidence="5" id="KW-1185">Reference proteome</keyword>
<reference evidence="4 5" key="1">
    <citation type="journal article" date="2010" name="Stand. Genomic Sci.">
        <title>Complete genome sequence of Haliangium ochraceum type strain (SMP-2).</title>
        <authorList>
            <consortium name="US DOE Joint Genome Institute (JGI-PGF)"/>
            <person name="Ivanova N."/>
            <person name="Daum C."/>
            <person name="Lang E."/>
            <person name="Abt B."/>
            <person name="Kopitz M."/>
            <person name="Saunders E."/>
            <person name="Lapidus A."/>
            <person name="Lucas S."/>
            <person name="Glavina Del Rio T."/>
            <person name="Nolan M."/>
            <person name="Tice H."/>
            <person name="Copeland A."/>
            <person name="Cheng J.F."/>
            <person name="Chen F."/>
            <person name="Bruce D."/>
            <person name="Goodwin L."/>
            <person name="Pitluck S."/>
            <person name="Mavromatis K."/>
            <person name="Pati A."/>
            <person name="Mikhailova N."/>
            <person name="Chen A."/>
            <person name="Palaniappan K."/>
            <person name="Land M."/>
            <person name="Hauser L."/>
            <person name="Chang Y.J."/>
            <person name="Jeffries C.D."/>
            <person name="Detter J.C."/>
            <person name="Brettin T."/>
            <person name="Rohde M."/>
            <person name="Goker M."/>
            <person name="Bristow J."/>
            <person name="Markowitz V."/>
            <person name="Eisen J.A."/>
            <person name="Hugenholtz P."/>
            <person name="Kyrpides N.C."/>
            <person name="Klenk H.P."/>
        </authorList>
    </citation>
    <scope>NUCLEOTIDE SEQUENCE [LARGE SCALE GENOMIC DNA]</scope>
    <source>
        <strain evidence="5">DSM 14365 / CIP 107738 / JCM 11303 / AJ 13395 / SMP-2</strain>
    </source>
</reference>
<dbReference type="EMBL" id="CP001804">
    <property type="protein sequence ID" value="ACY19333.1"/>
    <property type="molecule type" value="Genomic_DNA"/>
</dbReference>
<dbReference type="HOGENOM" id="CLU_140930_1_0_7"/>
<dbReference type="RefSeq" id="WP_012831925.1">
    <property type="nucleotide sequence ID" value="NC_013440.1"/>
</dbReference>
<dbReference type="STRING" id="502025.Hoch_6869"/>
<gene>
    <name evidence="4" type="ordered locus">Hoch_6869</name>
</gene>
<sequence length="111" mass="11975">MSDKNMPDLGNLMNLAQKLQGDVNKLQDELSRMECEASSGGGMVTARVNGEYQVVSIAIDKNVVDPEDVGMLQDLVVAAVNQAMTKMRDTAQQEMAKLTGGINVPGMPKMF</sequence>
<dbReference type="Proteomes" id="UP000001880">
    <property type="component" value="Chromosome"/>
</dbReference>
<keyword evidence="1 2" id="KW-0238">DNA-binding</keyword>
<comment type="similarity">
    <text evidence="2">Belongs to the YbaB/EbfC family.</text>
</comment>
<proteinExistence type="inferred from homology"/>
<dbReference type="PIRSF" id="PIRSF004555">
    <property type="entry name" value="UCP004555"/>
    <property type="match status" value="1"/>
</dbReference>
<evidence type="ECO:0000256" key="2">
    <source>
        <dbReference type="HAMAP-Rule" id="MF_00274"/>
    </source>
</evidence>
<evidence type="ECO:0000313" key="4">
    <source>
        <dbReference type="EMBL" id="ACY19333.1"/>
    </source>
</evidence>
<accession>D0LUL0</accession>
<dbReference type="NCBIfam" id="TIGR00103">
    <property type="entry name" value="DNA_YbaB_EbfC"/>
    <property type="match status" value="1"/>
</dbReference>
<keyword evidence="3" id="KW-0175">Coiled coil</keyword>
<dbReference type="SUPFAM" id="SSF82607">
    <property type="entry name" value="YbaB-like"/>
    <property type="match status" value="1"/>
</dbReference>
<dbReference type="Gene3D" id="3.30.1310.10">
    <property type="entry name" value="Nucleoid-associated protein YbaB-like domain"/>
    <property type="match status" value="1"/>
</dbReference>
<comment type="subunit">
    <text evidence="2">Homodimer.</text>
</comment>
<organism evidence="4 5">
    <name type="scientific">Haliangium ochraceum (strain DSM 14365 / JCM 11303 / SMP-2)</name>
    <dbReference type="NCBI Taxonomy" id="502025"/>
    <lineage>
        <taxon>Bacteria</taxon>
        <taxon>Pseudomonadati</taxon>
        <taxon>Myxococcota</taxon>
        <taxon>Polyangia</taxon>
        <taxon>Haliangiales</taxon>
        <taxon>Kofleriaceae</taxon>
        <taxon>Haliangium</taxon>
    </lineage>
</organism>
<dbReference type="InterPro" id="IPR036894">
    <property type="entry name" value="YbaB-like_sf"/>
</dbReference>
<dbReference type="PANTHER" id="PTHR33449">
    <property type="entry name" value="NUCLEOID-ASSOCIATED PROTEIN YBAB"/>
    <property type="match status" value="1"/>
</dbReference>
<dbReference type="PANTHER" id="PTHR33449:SF1">
    <property type="entry name" value="NUCLEOID-ASSOCIATED PROTEIN YBAB"/>
    <property type="match status" value="1"/>
</dbReference>
<comment type="subcellular location">
    <subcellularLocation>
        <location evidence="2">Cytoplasm</location>
        <location evidence="2">Nucleoid</location>
    </subcellularLocation>
</comment>
<dbReference type="InterPro" id="IPR004401">
    <property type="entry name" value="YbaB/EbfC"/>
</dbReference>
<feature type="coiled-coil region" evidence="3">
    <location>
        <begin position="9"/>
        <end position="36"/>
    </location>
</feature>
<comment type="function">
    <text evidence="2">Binds to DNA and alters its conformation. May be involved in regulation of gene expression, nucleoid organization and DNA protection.</text>
</comment>
<protein>
    <recommendedName>
        <fullName evidence="2">Nucleoid-associated protein Hoch_6869</fullName>
    </recommendedName>
</protein>
<dbReference type="Pfam" id="PF02575">
    <property type="entry name" value="YbaB_DNA_bd"/>
    <property type="match status" value="1"/>
</dbReference>
<dbReference type="HAMAP" id="MF_00274">
    <property type="entry name" value="DNA_YbaB_EbfC"/>
    <property type="match status" value="1"/>
</dbReference>
<dbReference type="AlphaFoldDB" id="D0LUL0"/>
<evidence type="ECO:0000313" key="5">
    <source>
        <dbReference type="Proteomes" id="UP000001880"/>
    </source>
</evidence>
<dbReference type="GO" id="GO:0043590">
    <property type="term" value="C:bacterial nucleoid"/>
    <property type="evidence" value="ECO:0007669"/>
    <property type="project" value="UniProtKB-UniRule"/>
</dbReference>
<keyword evidence="2" id="KW-0963">Cytoplasm</keyword>